<dbReference type="Gene3D" id="1.20.1330.10">
    <property type="entry name" value="f41 fragment of flagellin, N-terminal domain"/>
    <property type="match status" value="1"/>
</dbReference>
<keyword evidence="3" id="KW-0975">Bacterial flagellum</keyword>
<evidence type="ECO:0000256" key="2">
    <source>
        <dbReference type="ARBA" id="ARBA00005709"/>
    </source>
</evidence>
<dbReference type="KEGG" id="cce:Ccel_0096"/>
<evidence type="ECO:0000259" key="5">
    <source>
        <dbReference type="Pfam" id="PF00700"/>
    </source>
</evidence>
<dbReference type="InterPro" id="IPR001492">
    <property type="entry name" value="Flagellin"/>
</dbReference>
<dbReference type="PANTHER" id="PTHR42792">
    <property type="entry name" value="FLAGELLIN"/>
    <property type="match status" value="1"/>
</dbReference>
<dbReference type="HOGENOM" id="CLU_024437_2_1_9"/>
<dbReference type="NCBIfam" id="TIGR02550">
    <property type="entry name" value="flagell_flgL"/>
    <property type="match status" value="1"/>
</dbReference>
<dbReference type="Pfam" id="PF00700">
    <property type="entry name" value="Flagellin_C"/>
    <property type="match status" value="1"/>
</dbReference>
<accession>B8I4D0</accession>
<dbReference type="EMBL" id="CP001348">
    <property type="protein sequence ID" value="ACL74484.1"/>
    <property type="molecule type" value="Genomic_DNA"/>
</dbReference>
<feature type="domain" description="Flagellin N-terminal" evidence="4">
    <location>
        <begin position="3"/>
        <end position="140"/>
    </location>
</feature>
<protein>
    <submittedName>
        <fullName evidence="6">Flagellar hook-associated protein 3</fullName>
    </submittedName>
</protein>
<dbReference type="InterPro" id="IPR046358">
    <property type="entry name" value="Flagellin_C"/>
</dbReference>
<proteinExistence type="inferred from homology"/>
<organism evidence="6 7">
    <name type="scientific">Ruminiclostridium cellulolyticum (strain ATCC 35319 / DSM 5812 / JCM 6584 / H10)</name>
    <name type="common">Clostridium cellulolyticum</name>
    <dbReference type="NCBI Taxonomy" id="394503"/>
    <lineage>
        <taxon>Bacteria</taxon>
        <taxon>Bacillati</taxon>
        <taxon>Bacillota</taxon>
        <taxon>Clostridia</taxon>
        <taxon>Eubacteriales</taxon>
        <taxon>Oscillospiraceae</taxon>
        <taxon>Ruminiclostridium</taxon>
    </lineage>
</organism>
<dbReference type="eggNOG" id="COG1344">
    <property type="taxonomic scope" value="Bacteria"/>
</dbReference>
<keyword evidence="6" id="KW-0966">Cell projection</keyword>
<name>B8I4D0_RUMCH</name>
<feature type="domain" description="Flagellin C-terminal" evidence="5">
    <location>
        <begin position="227"/>
        <end position="308"/>
    </location>
</feature>
<comment type="subcellular location">
    <subcellularLocation>
        <location evidence="1">Bacterial flagellum</location>
    </subcellularLocation>
</comment>
<dbReference type="AlphaFoldDB" id="B8I4D0"/>
<dbReference type="InterPro" id="IPR013384">
    <property type="entry name" value="Flagell_FlgL"/>
</dbReference>
<evidence type="ECO:0000313" key="7">
    <source>
        <dbReference type="Proteomes" id="UP000001349"/>
    </source>
</evidence>
<dbReference type="STRING" id="394503.Ccel_0096"/>
<evidence type="ECO:0000259" key="4">
    <source>
        <dbReference type="Pfam" id="PF00669"/>
    </source>
</evidence>
<sequence length="309" mass="33752">MRITNNMLISNMLTALGNNESRLSKYQNQLHTGKKIQLPSDDPIVAARALKLRTDVSKIEQYQKNLGDAQSWVDATDAALAQIGDILKRAKELATQAANGTNSITETSDIGQEMKQLKVQLVHIANTTYSGRYMFSGFKTDQKLIEDDETSANFGKFEIDVNTVTEKIQFEIGAGDNININVAGGDIFNSGGNAVNGGEPAMIALFTNVIADLDSGDNAGVSSQLSQFDQQIDNLLRVRADIGARQNRIDLSADRMSNDLVNMTSLMSKNEDVDPAETIMNLKNEENVYQASLAGGARIIQQTLVDFLR</sequence>
<dbReference type="PANTHER" id="PTHR42792:SF1">
    <property type="entry name" value="FLAGELLAR HOOK-ASSOCIATED PROTEIN 3"/>
    <property type="match status" value="1"/>
</dbReference>
<evidence type="ECO:0000313" key="6">
    <source>
        <dbReference type="EMBL" id="ACL74484.1"/>
    </source>
</evidence>
<evidence type="ECO:0000256" key="1">
    <source>
        <dbReference type="ARBA" id="ARBA00004365"/>
    </source>
</evidence>
<dbReference type="Proteomes" id="UP000001349">
    <property type="component" value="Chromosome"/>
</dbReference>
<evidence type="ECO:0000256" key="3">
    <source>
        <dbReference type="ARBA" id="ARBA00023143"/>
    </source>
</evidence>
<gene>
    <name evidence="6" type="ordered locus">Ccel_0096</name>
</gene>
<dbReference type="OrthoDB" id="9758307at2"/>
<keyword evidence="6" id="KW-0282">Flagellum</keyword>
<reference evidence="6 7" key="1">
    <citation type="submission" date="2009-01" db="EMBL/GenBank/DDBJ databases">
        <title>Complete sequence of Clostridium cellulolyticum H10.</title>
        <authorList>
            <consortium name="US DOE Joint Genome Institute"/>
            <person name="Lucas S."/>
            <person name="Copeland A."/>
            <person name="Lapidus A."/>
            <person name="Glavina del Rio T."/>
            <person name="Dalin E."/>
            <person name="Tice H."/>
            <person name="Bruce D."/>
            <person name="Goodwin L."/>
            <person name="Pitluck S."/>
            <person name="Chertkov O."/>
            <person name="Saunders E."/>
            <person name="Brettin T."/>
            <person name="Detter J.C."/>
            <person name="Han C."/>
            <person name="Larimer F."/>
            <person name="Land M."/>
            <person name="Hauser L."/>
            <person name="Kyrpides N."/>
            <person name="Ivanova N."/>
            <person name="Zhou J."/>
            <person name="Richardson P."/>
        </authorList>
    </citation>
    <scope>NUCLEOTIDE SEQUENCE [LARGE SCALE GENOMIC DNA]</scope>
    <source>
        <strain evidence="7">ATCC 35319 / DSM 5812 / JCM 6584 / H10</strain>
    </source>
</reference>
<dbReference type="RefSeq" id="WP_012634550.1">
    <property type="nucleotide sequence ID" value="NC_011898.1"/>
</dbReference>
<comment type="similarity">
    <text evidence="2">Belongs to the bacterial flagellin family.</text>
</comment>
<dbReference type="GO" id="GO:0071973">
    <property type="term" value="P:bacterial-type flagellum-dependent cell motility"/>
    <property type="evidence" value="ECO:0007669"/>
    <property type="project" value="InterPro"/>
</dbReference>
<dbReference type="InterPro" id="IPR001029">
    <property type="entry name" value="Flagellin_N"/>
</dbReference>
<keyword evidence="7" id="KW-1185">Reference proteome</keyword>
<dbReference type="Pfam" id="PF00669">
    <property type="entry name" value="Flagellin_N"/>
    <property type="match status" value="1"/>
</dbReference>
<dbReference type="SUPFAM" id="SSF64518">
    <property type="entry name" value="Phase 1 flagellin"/>
    <property type="match status" value="1"/>
</dbReference>
<dbReference type="GO" id="GO:0009424">
    <property type="term" value="C:bacterial-type flagellum hook"/>
    <property type="evidence" value="ECO:0007669"/>
    <property type="project" value="InterPro"/>
</dbReference>
<dbReference type="GO" id="GO:0005198">
    <property type="term" value="F:structural molecule activity"/>
    <property type="evidence" value="ECO:0007669"/>
    <property type="project" value="InterPro"/>
</dbReference>
<keyword evidence="6" id="KW-0969">Cilium</keyword>